<reference evidence="2" key="1">
    <citation type="submission" date="2024-07" db="EMBL/GenBank/DDBJ databases">
        <authorList>
            <person name="Kim Y.J."/>
            <person name="Jeong J.Y."/>
        </authorList>
    </citation>
    <scope>NUCLEOTIDE SEQUENCE</scope>
    <source>
        <strain evidence="2">GIHE-MW2</strain>
    </source>
</reference>
<dbReference type="InterPro" id="IPR000160">
    <property type="entry name" value="GGDEF_dom"/>
</dbReference>
<dbReference type="InterPro" id="IPR050469">
    <property type="entry name" value="Diguanylate_Cyclase"/>
</dbReference>
<name>A0AAU8JK03_9CYAN</name>
<dbReference type="InterPro" id="IPR043128">
    <property type="entry name" value="Rev_trsase/Diguanyl_cyclase"/>
</dbReference>
<protein>
    <submittedName>
        <fullName evidence="2">Diguanylate cyclase</fullName>
        <ecNumber evidence="2">2.7.7.65</ecNumber>
    </submittedName>
</protein>
<evidence type="ECO:0000259" key="1">
    <source>
        <dbReference type="PROSITE" id="PS50887"/>
    </source>
</evidence>
<dbReference type="GO" id="GO:0052621">
    <property type="term" value="F:diguanylate cyclase activity"/>
    <property type="evidence" value="ECO:0007669"/>
    <property type="project" value="UniProtKB-EC"/>
</dbReference>
<gene>
    <name evidence="2" type="ORF">ABWT76_002088</name>
</gene>
<sequence>MINFRDISQHKQIKAELKRLANVDGLTQVANQRRFDECLQNELRRCMREKHPLSLILCHVDSFKAYNDTYGHQAGDKRRKSPKLLLRV</sequence>
<dbReference type="GO" id="GO:1902201">
    <property type="term" value="P:negative regulation of bacterial-type flagellum-dependent cell motility"/>
    <property type="evidence" value="ECO:0007669"/>
    <property type="project" value="TreeGrafter"/>
</dbReference>
<dbReference type="Pfam" id="PF00990">
    <property type="entry name" value="GGDEF"/>
    <property type="match status" value="1"/>
</dbReference>
<dbReference type="Gene3D" id="3.30.70.270">
    <property type="match status" value="1"/>
</dbReference>
<feature type="domain" description="GGDEF" evidence="1">
    <location>
        <begin position="51"/>
        <end position="88"/>
    </location>
</feature>
<evidence type="ECO:0000313" key="2">
    <source>
        <dbReference type="EMBL" id="XCM39185.1"/>
    </source>
</evidence>
<proteinExistence type="predicted"/>
<keyword evidence="2" id="KW-0808">Transferase</keyword>
<dbReference type="PANTHER" id="PTHR45138">
    <property type="entry name" value="REGULATORY COMPONENTS OF SENSORY TRANSDUCTION SYSTEM"/>
    <property type="match status" value="1"/>
</dbReference>
<keyword evidence="2" id="KW-0548">Nucleotidyltransferase</keyword>
<dbReference type="AlphaFoldDB" id="A0AAU8JK03"/>
<dbReference type="NCBIfam" id="TIGR00254">
    <property type="entry name" value="GGDEF"/>
    <property type="match status" value="1"/>
</dbReference>
<accession>A0AAU8JK03</accession>
<dbReference type="PROSITE" id="PS50887">
    <property type="entry name" value="GGDEF"/>
    <property type="match status" value="1"/>
</dbReference>
<dbReference type="PANTHER" id="PTHR45138:SF9">
    <property type="entry name" value="DIGUANYLATE CYCLASE DGCM-RELATED"/>
    <property type="match status" value="1"/>
</dbReference>
<dbReference type="EC" id="2.7.7.65" evidence="2"/>
<dbReference type="SUPFAM" id="SSF55073">
    <property type="entry name" value="Nucleotide cyclase"/>
    <property type="match status" value="1"/>
</dbReference>
<dbReference type="GO" id="GO:0005886">
    <property type="term" value="C:plasma membrane"/>
    <property type="evidence" value="ECO:0007669"/>
    <property type="project" value="TreeGrafter"/>
</dbReference>
<dbReference type="RefSeq" id="WP_354636049.1">
    <property type="nucleotide sequence ID" value="NZ_CP159837.1"/>
</dbReference>
<dbReference type="GO" id="GO:0043709">
    <property type="term" value="P:cell adhesion involved in single-species biofilm formation"/>
    <property type="evidence" value="ECO:0007669"/>
    <property type="project" value="TreeGrafter"/>
</dbReference>
<organism evidence="2">
    <name type="scientific">Planktothricoides raciborskii GIHE-MW2</name>
    <dbReference type="NCBI Taxonomy" id="2792601"/>
    <lineage>
        <taxon>Bacteria</taxon>
        <taxon>Bacillati</taxon>
        <taxon>Cyanobacteriota</taxon>
        <taxon>Cyanophyceae</taxon>
        <taxon>Oscillatoriophycideae</taxon>
        <taxon>Oscillatoriales</taxon>
        <taxon>Oscillatoriaceae</taxon>
        <taxon>Planktothricoides</taxon>
    </lineage>
</organism>
<dbReference type="EMBL" id="CP159837">
    <property type="protein sequence ID" value="XCM39185.1"/>
    <property type="molecule type" value="Genomic_DNA"/>
</dbReference>
<dbReference type="InterPro" id="IPR029787">
    <property type="entry name" value="Nucleotide_cyclase"/>
</dbReference>